<comment type="caution">
    <text evidence="3">The sequence shown here is derived from an EMBL/GenBank/DDBJ whole genome shotgun (WGS) entry which is preliminary data.</text>
</comment>
<dbReference type="Gene3D" id="3.40.50.1820">
    <property type="entry name" value="alpha/beta hydrolase"/>
    <property type="match status" value="1"/>
</dbReference>
<dbReference type="InterPro" id="IPR051601">
    <property type="entry name" value="Serine_prot/Carboxylest_S33"/>
</dbReference>
<comment type="similarity">
    <text evidence="1">Belongs to the peptidase S33 family.</text>
</comment>
<dbReference type="EMBL" id="JAHRHJ020000003">
    <property type="protein sequence ID" value="KAH9322362.1"/>
    <property type="molecule type" value="Genomic_DNA"/>
</dbReference>
<dbReference type="OMA" id="MEIAQWI"/>
<dbReference type="PANTHER" id="PTHR43248:SF14">
    <property type="entry name" value="ALPHA_BETA-HYDROLASES SUPERFAMILY PROTEIN"/>
    <property type="match status" value="1"/>
</dbReference>
<sequence length="142" mass="15867">VVSKAFVIDALVQSGFSMEIAQWITTSLGPVNSFGAAITGFTWVFDLQGISELYRSYENTNLWQLVENVPQGVHVDFLRAERSLHKWAHEDIQRIHAAEELAASEGAGVQMHVLEDSGHWVHADNPDGLFRILASSFGRFNR</sequence>
<dbReference type="Proteomes" id="UP000824469">
    <property type="component" value="Unassembled WGS sequence"/>
</dbReference>
<evidence type="ECO:0000313" key="3">
    <source>
        <dbReference type="EMBL" id="KAH9322362.1"/>
    </source>
</evidence>
<dbReference type="InterPro" id="IPR029058">
    <property type="entry name" value="AB_hydrolase_fold"/>
</dbReference>
<evidence type="ECO:0000256" key="1">
    <source>
        <dbReference type="ARBA" id="ARBA00010088"/>
    </source>
</evidence>
<evidence type="ECO:0000313" key="4">
    <source>
        <dbReference type="Proteomes" id="UP000824469"/>
    </source>
</evidence>
<protein>
    <submittedName>
        <fullName evidence="3">Uncharacterized protein</fullName>
    </submittedName>
</protein>
<dbReference type="AlphaFoldDB" id="A0AA38GF74"/>
<reference evidence="3 4" key="1">
    <citation type="journal article" date="2021" name="Nat. Plants">
        <title>The Taxus genome provides insights into paclitaxel biosynthesis.</title>
        <authorList>
            <person name="Xiong X."/>
            <person name="Gou J."/>
            <person name="Liao Q."/>
            <person name="Li Y."/>
            <person name="Zhou Q."/>
            <person name="Bi G."/>
            <person name="Li C."/>
            <person name="Du R."/>
            <person name="Wang X."/>
            <person name="Sun T."/>
            <person name="Guo L."/>
            <person name="Liang H."/>
            <person name="Lu P."/>
            <person name="Wu Y."/>
            <person name="Zhang Z."/>
            <person name="Ro D.K."/>
            <person name="Shang Y."/>
            <person name="Huang S."/>
            <person name="Yan J."/>
        </authorList>
    </citation>
    <scope>NUCLEOTIDE SEQUENCE [LARGE SCALE GENOMIC DNA]</scope>
    <source>
        <strain evidence="3">Ta-2019</strain>
    </source>
</reference>
<dbReference type="GO" id="GO:0016787">
    <property type="term" value="F:hydrolase activity"/>
    <property type="evidence" value="ECO:0007669"/>
    <property type="project" value="UniProtKB-KW"/>
</dbReference>
<keyword evidence="4" id="KW-1185">Reference proteome</keyword>
<gene>
    <name evidence="3" type="ORF">KI387_017001</name>
</gene>
<dbReference type="PANTHER" id="PTHR43248">
    <property type="entry name" value="2-SUCCINYL-6-HYDROXY-2,4-CYCLOHEXADIENE-1-CARBOXYLATE SYNTHASE"/>
    <property type="match status" value="1"/>
</dbReference>
<proteinExistence type="inferred from homology"/>
<accession>A0AA38GF74</accession>
<name>A0AA38GF74_TAXCH</name>
<dbReference type="SUPFAM" id="SSF53474">
    <property type="entry name" value="alpha/beta-Hydrolases"/>
    <property type="match status" value="1"/>
</dbReference>
<evidence type="ECO:0000256" key="2">
    <source>
        <dbReference type="ARBA" id="ARBA00022801"/>
    </source>
</evidence>
<feature type="non-terminal residue" evidence="3">
    <location>
        <position position="142"/>
    </location>
</feature>
<keyword evidence="2" id="KW-0378">Hydrolase</keyword>
<organism evidence="3 4">
    <name type="scientific">Taxus chinensis</name>
    <name type="common">Chinese yew</name>
    <name type="synonym">Taxus wallichiana var. chinensis</name>
    <dbReference type="NCBI Taxonomy" id="29808"/>
    <lineage>
        <taxon>Eukaryota</taxon>
        <taxon>Viridiplantae</taxon>
        <taxon>Streptophyta</taxon>
        <taxon>Embryophyta</taxon>
        <taxon>Tracheophyta</taxon>
        <taxon>Spermatophyta</taxon>
        <taxon>Pinopsida</taxon>
        <taxon>Pinidae</taxon>
        <taxon>Conifers II</taxon>
        <taxon>Cupressales</taxon>
        <taxon>Taxaceae</taxon>
        <taxon>Taxus</taxon>
    </lineage>
</organism>